<dbReference type="AlphaFoldDB" id="A0AAE0LE96"/>
<reference evidence="2 3" key="1">
    <citation type="journal article" date="2015" name="Genome Biol. Evol.">
        <title>Comparative Genomics of a Bacterivorous Green Alga Reveals Evolutionary Causalities and Consequences of Phago-Mixotrophic Mode of Nutrition.</title>
        <authorList>
            <person name="Burns J.A."/>
            <person name="Paasch A."/>
            <person name="Narechania A."/>
            <person name="Kim E."/>
        </authorList>
    </citation>
    <scope>NUCLEOTIDE SEQUENCE [LARGE SCALE GENOMIC DNA]</scope>
    <source>
        <strain evidence="2 3">PLY_AMNH</strain>
    </source>
</reference>
<organism evidence="2 3">
    <name type="scientific">Cymbomonas tetramitiformis</name>
    <dbReference type="NCBI Taxonomy" id="36881"/>
    <lineage>
        <taxon>Eukaryota</taxon>
        <taxon>Viridiplantae</taxon>
        <taxon>Chlorophyta</taxon>
        <taxon>Pyramimonadophyceae</taxon>
        <taxon>Pyramimonadales</taxon>
        <taxon>Pyramimonadaceae</taxon>
        <taxon>Cymbomonas</taxon>
    </lineage>
</organism>
<feature type="domain" description="C2" evidence="1">
    <location>
        <begin position="1"/>
        <end position="125"/>
    </location>
</feature>
<gene>
    <name evidence="2" type="ORF">CYMTET_10204</name>
</gene>
<dbReference type="SMART" id="SM00239">
    <property type="entry name" value="C2"/>
    <property type="match status" value="1"/>
</dbReference>
<dbReference type="Proteomes" id="UP001190700">
    <property type="component" value="Unassembled WGS sequence"/>
</dbReference>
<protein>
    <recommendedName>
        <fullName evidence="1">C2 domain-containing protein</fullName>
    </recommendedName>
</protein>
<proteinExistence type="predicted"/>
<dbReference type="Gene3D" id="2.60.40.150">
    <property type="entry name" value="C2 domain"/>
    <property type="match status" value="1"/>
</dbReference>
<dbReference type="SUPFAM" id="SSF49562">
    <property type="entry name" value="C2 domain (Calcium/lipid-binding domain, CaLB)"/>
    <property type="match status" value="1"/>
</dbReference>
<evidence type="ECO:0000313" key="3">
    <source>
        <dbReference type="Proteomes" id="UP001190700"/>
    </source>
</evidence>
<dbReference type="EMBL" id="LGRX02003570">
    <property type="protein sequence ID" value="KAK3282048.1"/>
    <property type="molecule type" value="Genomic_DNA"/>
</dbReference>
<keyword evidence="3" id="KW-1185">Reference proteome</keyword>
<accession>A0AAE0LE96</accession>
<dbReference type="CDD" id="cd00030">
    <property type="entry name" value="C2"/>
    <property type="match status" value="1"/>
</dbReference>
<sequence length="143" mass="15766">MASKPLNAVARIRVVGATDLALRGQKGASPSNPYVVLTLTESSQPPQLFYTSVKKAESNPKWSEDFACFMCNPRKAVLHIHVLHAELGGRGDTSRNSVGLYDLSLGTTELAFRNMAQRLRGSMILNNIEQGKVEVDITWHRSK</sequence>
<dbReference type="InterPro" id="IPR035892">
    <property type="entry name" value="C2_domain_sf"/>
</dbReference>
<evidence type="ECO:0000313" key="2">
    <source>
        <dbReference type="EMBL" id="KAK3282048.1"/>
    </source>
</evidence>
<dbReference type="InterPro" id="IPR000008">
    <property type="entry name" value="C2_dom"/>
</dbReference>
<dbReference type="Pfam" id="PF00168">
    <property type="entry name" value="C2"/>
    <property type="match status" value="1"/>
</dbReference>
<name>A0AAE0LE96_9CHLO</name>
<comment type="caution">
    <text evidence="2">The sequence shown here is derived from an EMBL/GenBank/DDBJ whole genome shotgun (WGS) entry which is preliminary data.</text>
</comment>
<dbReference type="PROSITE" id="PS50004">
    <property type="entry name" value="C2"/>
    <property type="match status" value="1"/>
</dbReference>
<evidence type="ECO:0000259" key="1">
    <source>
        <dbReference type="PROSITE" id="PS50004"/>
    </source>
</evidence>